<dbReference type="InterPro" id="IPR002298">
    <property type="entry name" value="DNA_polymerase_A"/>
</dbReference>
<protein>
    <submittedName>
        <fullName evidence="2">DNA polymerase</fullName>
    </submittedName>
</protein>
<dbReference type="GO" id="GO:0006261">
    <property type="term" value="P:DNA-templated DNA replication"/>
    <property type="evidence" value="ECO:0007669"/>
    <property type="project" value="InterPro"/>
</dbReference>
<evidence type="ECO:0000259" key="1">
    <source>
        <dbReference type="Pfam" id="PF00476"/>
    </source>
</evidence>
<dbReference type="GO" id="GO:0003887">
    <property type="term" value="F:DNA-directed DNA polymerase activity"/>
    <property type="evidence" value="ECO:0007669"/>
    <property type="project" value="InterPro"/>
</dbReference>
<proteinExistence type="predicted"/>
<evidence type="ECO:0000313" key="3">
    <source>
        <dbReference type="Proteomes" id="UP000762676"/>
    </source>
</evidence>
<dbReference type="Gene3D" id="3.30.70.370">
    <property type="match status" value="1"/>
</dbReference>
<keyword evidence="3" id="KW-1185">Reference proteome</keyword>
<gene>
    <name evidence="2" type="ORF">ElyMa_005958800</name>
</gene>
<dbReference type="Pfam" id="PF00476">
    <property type="entry name" value="DNA_pol_A"/>
    <property type="match status" value="1"/>
</dbReference>
<dbReference type="PANTHER" id="PTHR10133:SF62">
    <property type="entry name" value="DNA POLYMERASE THETA"/>
    <property type="match status" value="1"/>
</dbReference>
<sequence>MTTKLTALEEQAYEMAGHVFSLTSTDDISKILYSELKLPINGDPSLMPQLSNGRGQRRGRNRTALIGSTSKETLEKLTKFHPLPAVILEWRRISSALTKSLFALQRTAKLCLRLNMPRVFGDCQIFTATGRISMAEPNIQNIPKDFAIELPGWSPDPDYPKLCCCTSSLHPFSKNIWCK</sequence>
<accession>A0AAV4GAN2</accession>
<dbReference type="GO" id="GO:0003677">
    <property type="term" value="F:DNA binding"/>
    <property type="evidence" value="ECO:0007669"/>
    <property type="project" value="InterPro"/>
</dbReference>
<dbReference type="AlphaFoldDB" id="A0AAV4GAN2"/>
<dbReference type="EMBL" id="BMAT01011956">
    <property type="protein sequence ID" value="GFR82717.1"/>
    <property type="molecule type" value="Genomic_DNA"/>
</dbReference>
<dbReference type="InterPro" id="IPR043502">
    <property type="entry name" value="DNA/RNA_pol_sf"/>
</dbReference>
<evidence type="ECO:0000313" key="2">
    <source>
        <dbReference type="EMBL" id="GFR82717.1"/>
    </source>
</evidence>
<comment type="caution">
    <text evidence="2">The sequence shown here is derived from an EMBL/GenBank/DDBJ whole genome shotgun (WGS) entry which is preliminary data.</text>
</comment>
<reference evidence="2 3" key="1">
    <citation type="journal article" date="2021" name="Elife">
        <title>Chloroplast acquisition without the gene transfer in kleptoplastic sea slugs, Plakobranchus ocellatus.</title>
        <authorList>
            <person name="Maeda T."/>
            <person name="Takahashi S."/>
            <person name="Yoshida T."/>
            <person name="Shimamura S."/>
            <person name="Takaki Y."/>
            <person name="Nagai Y."/>
            <person name="Toyoda A."/>
            <person name="Suzuki Y."/>
            <person name="Arimoto A."/>
            <person name="Ishii H."/>
            <person name="Satoh N."/>
            <person name="Nishiyama T."/>
            <person name="Hasebe M."/>
            <person name="Maruyama T."/>
            <person name="Minagawa J."/>
            <person name="Obokata J."/>
            <person name="Shigenobu S."/>
        </authorList>
    </citation>
    <scope>NUCLEOTIDE SEQUENCE [LARGE SCALE GENOMIC DNA]</scope>
</reference>
<organism evidence="2 3">
    <name type="scientific">Elysia marginata</name>
    <dbReference type="NCBI Taxonomy" id="1093978"/>
    <lineage>
        <taxon>Eukaryota</taxon>
        <taxon>Metazoa</taxon>
        <taxon>Spiralia</taxon>
        <taxon>Lophotrochozoa</taxon>
        <taxon>Mollusca</taxon>
        <taxon>Gastropoda</taxon>
        <taxon>Heterobranchia</taxon>
        <taxon>Euthyneura</taxon>
        <taxon>Panpulmonata</taxon>
        <taxon>Sacoglossa</taxon>
        <taxon>Placobranchoidea</taxon>
        <taxon>Plakobranchidae</taxon>
        <taxon>Elysia</taxon>
    </lineage>
</organism>
<dbReference type="PANTHER" id="PTHR10133">
    <property type="entry name" value="DNA POLYMERASE I"/>
    <property type="match status" value="1"/>
</dbReference>
<dbReference type="InterPro" id="IPR001098">
    <property type="entry name" value="DNA-dir_DNA_pol_A_palm_dom"/>
</dbReference>
<dbReference type="GO" id="GO:0097681">
    <property type="term" value="P:double-strand break repair via alternative nonhomologous end joining"/>
    <property type="evidence" value="ECO:0007669"/>
    <property type="project" value="TreeGrafter"/>
</dbReference>
<dbReference type="Proteomes" id="UP000762676">
    <property type="component" value="Unassembled WGS sequence"/>
</dbReference>
<dbReference type="SUPFAM" id="SSF56672">
    <property type="entry name" value="DNA/RNA polymerases"/>
    <property type="match status" value="1"/>
</dbReference>
<feature type="domain" description="DNA-directed DNA polymerase family A palm" evidence="1">
    <location>
        <begin position="2"/>
        <end position="144"/>
    </location>
</feature>
<name>A0AAV4GAN2_9GAST</name>
<dbReference type="Gene3D" id="1.20.1060.10">
    <property type="entry name" value="Taq DNA Polymerase, Chain T, domain 4"/>
    <property type="match status" value="1"/>
</dbReference>